<gene>
    <name evidence="1" type="ORF">PZE19_31065</name>
</gene>
<organism evidence="1 2">
    <name type="scientific">Paludisphaera mucosa</name>
    <dbReference type="NCBI Taxonomy" id="3030827"/>
    <lineage>
        <taxon>Bacteria</taxon>
        <taxon>Pseudomonadati</taxon>
        <taxon>Planctomycetota</taxon>
        <taxon>Planctomycetia</taxon>
        <taxon>Isosphaerales</taxon>
        <taxon>Isosphaeraceae</taxon>
        <taxon>Paludisphaera</taxon>
    </lineage>
</organism>
<proteinExistence type="predicted"/>
<comment type="caution">
    <text evidence="1">The sequence shown here is derived from an EMBL/GenBank/DDBJ whole genome shotgun (WGS) entry which is preliminary data.</text>
</comment>
<protein>
    <submittedName>
        <fullName evidence="1">Uncharacterized protein</fullName>
    </submittedName>
</protein>
<dbReference type="RefSeq" id="WP_277864557.1">
    <property type="nucleotide sequence ID" value="NZ_JARRAG010000004.1"/>
</dbReference>
<dbReference type="Proteomes" id="UP001216907">
    <property type="component" value="Unassembled WGS sequence"/>
</dbReference>
<evidence type="ECO:0000313" key="2">
    <source>
        <dbReference type="Proteomes" id="UP001216907"/>
    </source>
</evidence>
<evidence type="ECO:0000313" key="1">
    <source>
        <dbReference type="EMBL" id="MDG3008230.1"/>
    </source>
</evidence>
<keyword evidence="2" id="KW-1185">Reference proteome</keyword>
<accession>A0ABT6FLJ1</accession>
<name>A0ABT6FLJ1_9BACT</name>
<dbReference type="EMBL" id="JARRAG010000004">
    <property type="protein sequence ID" value="MDG3008230.1"/>
    <property type="molecule type" value="Genomic_DNA"/>
</dbReference>
<sequence>MARDNRVEFQARQGRAGEAELQRVLAENRQIRADLEQIGDGVGAALQAFAQQQARLLQLMQFVNRQQAEQLQWQELPRRGR</sequence>
<reference evidence="1 2" key="1">
    <citation type="submission" date="2023-03" db="EMBL/GenBank/DDBJ databases">
        <title>Paludisphaera mucosa sp. nov. a novel planctomycete from northern fen.</title>
        <authorList>
            <person name="Ivanova A."/>
        </authorList>
    </citation>
    <scope>NUCLEOTIDE SEQUENCE [LARGE SCALE GENOMIC DNA]</scope>
    <source>
        <strain evidence="1 2">Pla2</strain>
    </source>
</reference>